<proteinExistence type="inferred from homology"/>
<dbReference type="InterPro" id="IPR017871">
    <property type="entry name" value="ABC_transporter-like_CS"/>
</dbReference>
<dbReference type="PROSITE" id="PS50893">
    <property type="entry name" value="ABC_TRANSPORTER_2"/>
    <property type="match status" value="2"/>
</dbReference>
<dbReference type="InterPro" id="IPR050319">
    <property type="entry name" value="ABC_transp_ATP-bind"/>
</dbReference>
<organism evidence="6 7">
    <name type="scientific">Cyanomargarita calcarea GSE-NOS-MK-12-04C</name>
    <dbReference type="NCBI Taxonomy" id="2839659"/>
    <lineage>
        <taxon>Bacteria</taxon>
        <taxon>Bacillati</taxon>
        <taxon>Cyanobacteriota</taxon>
        <taxon>Cyanophyceae</taxon>
        <taxon>Nostocales</taxon>
        <taxon>Cyanomargaritaceae</taxon>
        <taxon>Cyanomargarita</taxon>
    </lineage>
</organism>
<comment type="caution">
    <text evidence="6">The sequence shown here is derived from an EMBL/GenBank/DDBJ whole genome shotgun (WGS) entry which is preliminary data.</text>
</comment>
<keyword evidence="3" id="KW-0547">Nucleotide-binding</keyword>
<dbReference type="SMART" id="SM00382">
    <property type="entry name" value="AAA"/>
    <property type="match status" value="2"/>
</dbReference>
<dbReference type="Gene3D" id="3.40.50.300">
    <property type="entry name" value="P-loop containing nucleotide triphosphate hydrolases"/>
    <property type="match status" value="2"/>
</dbReference>
<dbReference type="Pfam" id="PF00005">
    <property type="entry name" value="ABC_tran"/>
    <property type="match status" value="2"/>
</dbReference>
<feature type="domain" description="ABC transporter" evidence="5">
    <location>
        <begin position="290"/>
        <end position="546"/>
    </location>
</feature>
<comment type="similarity">
    <text evidence="1">Belongs to the ABC transporter superfamily.</text>
</comment>
<evidence type="ECO:0000313" key="7">
    <source>
        <dbReference type="Proteomes" id="UP000729701"/>
    </source>
</evidence>
<evidence type="ECO:0000256" key="2">
    <source>
        <dbReference type="ARBA" id="ARBA00022448"/>
    </source>
</evidence>
<dbReference type="InterPro" id="IPR003593">
    <property type="entry name" value="AAA+_ATPase"/>
</dbReference>
<keyword evidence="4 6" id="KW-0067">ATP-binding</keyword>
<gene>
    <name evidence="6" type="ORF">KME60_00465</name>
</gene>
<evidence type="ECO:0000256" key="1">
    <source>
        <dbReference type="ARBA" id="ARBA00005417"/>
    </source>
</evidence>
<dbReference type="FunFam" id="3.40.50.300:FF:000016">
    <property type="entry name" value="Oligopeptide ABC transporter ATP-binding component"/>
    <property type="match status" value="2"/>
</dbReference>
<dbReference type="SUPFAM" id="SSF52540">
    <property type="entry name" value="P-loop containing nucleoside triphosphate hydrolases"/>
    <property type="match status" value="2"/>
</dbReference>
<dbReference type="Pfam" id="PF08352">
    <property type="entry name" value="oligo_HPY"/>
    <property type="match status" value="2"/>
</dbReference>
<dbReference type="GO" id="GO:0005524">
    <property type="term" value="F:ATP binding"/>
    <property type="evidence" value="ECO:0007669"/>
    <property type="project" value="UniProtKB-KW"/>
</dbReference>
<reference evidence="6" key="2">
    <citation type="journal article" date="2022" name="Microbiol. Resour. Announc.">
        <title>Metagenome Sequencing to Explore Phylogenomics of Terrestrial Cyanobacteria.</title>
        <authorList>
            <person name="Ward R.D."/>
            <person name="Stajich J.E."/>
            <person name="Johansen J.R."/>
            <person name="Huntemann M."/>
            <person name="Clum A."/>
            <person name="Foster B."/>
            <person name="Foster B."/>
            <person name="Roux S."/>
            <person name="Palaniappan K."/>
            <person name="Varghese N."/>
            <person name="Mukherjee S."/>
            <person name="Reddy T.B.K."/>
            <person name="Daum C."/>
            <person name="Copeland A."/>
            <person name="Chen I.A."/>
            <person name="Ivanova N.N."/>
            <person name="Kyrpides N.C."/>
            <person name="Shapiro N."/>
            <person name="Eloe-Fadrosh E.A."/>
            <person name="Pietrasiak N."/>
        </authorList>
    </citation>
    <scope>NUCLEOTIDE SEQUENCE</scope>
    <source>
        <strain evidence="6">GSE-NOS-MK-12-04C</strain>
    </source>
</reference>
<dbReference type="InterPro" id="IPR027417">
    <property type="entry name" value="P-loop_NTPase"/>
</dbReference>
<feature type="domain" description="ABC transporter" evidence="5">
    <location>
        <begin position="6"/>
        <end position="256"/>
    </location>
</feature>
<dbReference type="PROSITE" id="PS00211">
    <property type="entry name" value="ABC_TRANSPORTER_1"/>
    <property type="match status" value="2"/>
</dbReference>
<dbReference type="GO" id="GO:0015833">
    <property type="term" value="P:peptide transport"/>
    <property type="evidence" value="ECO:0007669"/>
    <property type="project" value="InterPro"/>
</dbReference>
<dbReference type="InterPro" id="IPR013563">
    <property type="entry name" value="Oligopep_ABC_C"/>
</dbReference>
<dbReference type="NCBIfam" id="NF008453">
    <property type="entry name" value="PRK11308.1"/>
    <property type="match status" value="2"/>
</dbReference>
<sequence>MSEVLFSIENLRVAYPQNSNEEITWAIDDVSFTLQPGERMGLVGESGCGKSTLGRAAMRLLPSDSRIEGRVTFQGRNVFDLTPKQLRQFRGEAVALIFQDPMTRLDPLMTIGNHCLETLKAHSPGLSTKEAKQEAIATLEKVKIPASRWSQYPHEFSGGMRQRVAIALALLLKPKLIVADEPTTSLDVTVSAQILSELTRLCGEENMGLLLISHDLAMVAEYCDRIGVMYQGKMVETGSTKSVFGNPQHEYTRSLLKAALHIQAIDDKEPIPLPSYEQPLNGKESQSLILRLTELKQYYSIEPNLIERLFKGEGQTIKAVDGINLELYVGEILGLVGESGCGKSTLSRTILQLIRPTGGKVEFLGKELTTLSRQDMRGQRRQMQMVFQDPHACLNPAMTVGQSIADPLLIHNMATKEEAKQQVLGMLERVGLKPTKMYYQRYPSDLSGGQQQRVAIARALITRPKLVICDEPVSMLDASVQSQVLDLMLELKKEFELTYLFITHDLWLARFLCDRIAVMHGGKIVEIGPTKEIFANPEHPYTKTLLGAAPLLARA</sequence>
<dbReference type="AlphaFoldDB" id="A0A951QGL2"/>
<dbReference type="EMBL" id="JAHHGZ010000001">
    <property type="protein sequence ID" value="MBW4665934.1"/>
    <property type="molecule type" value="Genomic_DNA"/>
</dbReference>
<dbReference type="InterPro" id="IPR003439">
    <property type="entry name" value="ABC_transporter-like_ATP-bd"/>
</dbReference>
<dbReference type="Proteomes" id="UP000729701">
    <property type="component" value="Unassembled WGS sequence"/>
</dbReference>
<keyword evidence="2" id="KW-0813">Transport</keyword>
<name>A0A951QGL2_9CYAN</name>
<evidence type="ECO:0000313" key="6">
    <source>
        <dbReference type="EMBL" id="MBW4665934.1"/>
    </source>
</evidence>
<evidence type="ECO:0000256" key="4">
    <source>
        <dbReference type="ARBA" id="ARBA00022840"/>
    </source>
</evidence>
<evidence type="ECO:0000259" key="5">
    <source>
        <dbReference type="PROSITE" id="PS50893"/>
    </source>
</evidence>
<protein>
    <submittedName>
        <fullName evidence="6">ABC transporter ATP-binding protein</fullName>
    </submittedName>
</protein>
<evidence type="ECO:0000256" key="3">
    <source>
        <dbReference type="ARBA" id="ARBA00022741"/>
    </source>
</evidence>
<dbReference type="GO" id="GO:0055085">
    <property type="term" value="P:transmembrane transport"/>
    <property type="evidence" value="ECO:0007669"/>
    <property type="project" value="UniProtKB-ARBA"/>
</dbReference>
<dbReference type="NCBIfam" id="NF007739">
    <property type="entry name" value="PRK10419.1"/>
    <property type="match status" value="2"/>
</dbReference>
<accession>A0A951QGL2</accession>
<reference evidence="6" key="1">
    <citation type="submission" date="2021-05" db="EMBL/GenBank/DDBJ databases">
        <authorList>
            <person name="Pietrasiak N."/>
            <person name="Ward R."/>
            <person name="Stajich J.E."/>
            <person name="Kurbessoian T."/>
        </authorList>
    </citation>
    <scope>NUCLEOTIDE SEQUENCE</scope>
    <source>
        <strain evidence="6">GSE-NOS-MK-12-04C</strain>
    </source>
</reference>
<dbReference type="PANTHER" id="PTHR43776">
    <property type="entry name" value="TRANSPORT ATP-BINDING PROTEIN"/>
    <property type="match status" value="1"/>
</dbReference>
<dbReference type="CDD" id="cd03257">
    <property type="entry name" value="ABC_NikE_OppD_transporters"/>
    <property type="match status" value="2"/>
</dbReference>
<dbReference type="GO" id="GO:0016887">
    <property type="term" value="F:ATP hydrolysis activity"/>
    <property type="evidence" value="ECO:0007669"/>
    <property type="project" value="InterPro"/>
</dbReference>